<name>A0ABQ3GLT1_9MICC</name>
<dbReference type="InterPro" id="IPR006439">
    <property type="entry name" value="HAD-SF_hydro_IA"/>
</dbReference>
<dbReference type="SFLD" id="SFLDS00003">
    <property type="entry name" value="Haloacid_Dehalogenase"/>
    <property type="match status" value="1"/>
</dbReference>
<dbReference type="Gene3D" id="3.40.50.1000">
    <property type="entry name" value="HAD superfamily/HAD-like"/>
    <property type="match status" value="1"/>
</dbReference>
<comment type="caution">
    <text evidence="1">The sequence shown here is derived from an EMBL/GenBank/DDBJ whole genome shotgun (WGS) entry which is preliminary data.</text>
</comment>
<evidence type="ECO:0000313" key="1">
    <source>
        <dbReference type="EMBL" id="GHD12767.1"/>
    </source>
</evidence>
<protein>
    <submittedName>
        <fullName evidence="1">Haloacid dehalogenase</fullName>
    </submittedName>
</protein>
<dbReference type="RefSeq" id="WP_189351325.1">
    <property type="nucleotide sequence ID" value="NZ_BMXK01000014.1"/>
</dbReference>
<dbReference type="Proteomes" id="UP000642819">
    <property type="component" value="Unassembled WGS sequence"/>
</dbReference>
<proteinExistence type="predicted"/>
<dbReference type="InterPro" id="IPR023214">
    <property type="entry name" value="HAD_sf"/>
</dbReference>
<dbReference type="Pfam" id="PF13419">
    <property type="entry name" value="HAD_2"/>
    <property type="match status" value="1"/>
</dbReference>
<dbReference type="EMBL" id="BMXK01000014">
    <property type="protein sequence ID" value="GHD12767.1"/>
    <property type="molecule type" value="Genomic_DNA"/>
</dbReference>
<organism evidence="1 2">
    <name type="scientific">Zhihengliuella salsuginis</name>
    <dbReference type="NCBI Taxonomy" id="578222"/>
    <lineage>
        <taxon>Bacteria</taxon>
        <taxon>Bacillati</taxon>
        <taxon>Actinomycetota</taxon>
        <taxon>Actinomycetes</taxon>
        <taxon>Micrococcales</taxon>
        <taxon>Micrococcaceae</taxon>
        <taxon>Zhihengliuella</taxon>
    </lineage>
</organism>
<accession>A0ABQ3GLT1</accession>
<dbReference type="InterPro" id="IPR036412">
    <property type="entry name" value="HAD-like_sf"/>
</dbReference>
<dbReference type="PANTHER" id="PTHR18901">
    <property type="entry name" value="2-DEOXYGLUCOSE-6-PHOSPHATE PHOSPHATASE 2"/>
    <property type="match status" value="1"/>
</dbReference>
<dbReference type="NCBIfam" id="TIGR01509">
    <property type="entry name" value="HAD-SF-IA-v3"/>
    <property type="match status" value="1"/>
</dbReference>
<dbReference type="SFLD" id="SFLDG01129">
    <property type="entry name" value="C1.5:_HAD__Beta-PGM__Phosphata"/>
    <property type="match status" value="1"/>
</dbReference>
<reference evidence="2" key="1">
    <citation type="journal article" date="2019" name="Int. J. Syst. Evol. Microbiol.">
        <title>The Global Catalogue of Microorganisms (GCM) 10K type strain sequencing project: providing services to taxonomists for standard genome sequencing and annotation.</title>
        <authorList>
            <consortium name="The Broad Institute Genomics Platform"/>
            <consortium name="The Broad Institute Genome Sequencing Center for Infectious Disease"/>
            <person name="Wu L."/>
            <person name="Ma J."/>
        </authorList>
    </citation>
    <scope>NUCLEOTIDE SEQUENCE [LARGE SCALE GENOMIC DNA]</scope>
    <source>
        <strain evidence="2">KCTC 19466</strain>
    </source>
</reference>
<dbReference type="InterPro" id="IPR041492">
    <property type="entry name" value="HAD_2"/>
</dbReference>
<keyword evidence="2" id="KW-1185">Reference proteome</keyword>
<dbReference type="SUPFAM" id="SSF56784">
    <property type="entry name" value="HAD-like"/>
    <property type="match status" value="1"/>
</dbReference>
<dbReference type="InterPro" id="IPR023198">
    <property type="entry name" value="PGP-like_dom2"/>
</dbReference>
<dbReference type="PANTHER" id="PTHR18901:SF38">
    <property type="entry name" value="PSEUDOURIDINE-5'-PHOSPHATASE"/>
    <property type="match status" value="1"/>
</dbReference>
<dbReference type="CDD" id="cd07505">
    <property type="entry name" value="HAD_BPGM-like"/>
    <property type="match status" value="1"/>
</dbReference>
<dbReference type="Gene3D" id="1.10.150.240">
    <property type="entry name" value="Putative phosphatase, domain 2"/>
    <property type="match status" value="1"/>
</dbReference>
<sequence length="250" mass="26811">MPSTDSTVALPDHRFDARDGLQAVLWDMDGTIVDTEPYWIRAEEDLVHGYGCEWTHQDAMKLVGNALTDSAAIIRDAIVAGGGPALEPRHIIDTLSAEVMARVREEVPWRPGARELLEQLSSSGVPCALVTMSEGPLATLVVDALPPGTMRFKVTGDMVARGKPDPEPYLQGLDRMEQIVPGLDPRRVVAIEDSVPGVASAAASGATTIAVPHFIELPPPSNWTEWETLAGRTAADLDELVRSRCAGTSA</sequence>
<gene>
    <name evidence="1" type="ORF">GCM10008096_28460</name>
</gene>
<evidence type="ECO:0000313" key="2">
    <source>
        <dbReference type="Proteomes" id="UP000642819"/>
    </source>
</evidence>